<dbReference type="EMBL" id="CP155447">
    <property type="protein sequence ID" value="XBH04609.1"/>
    <property type="molecule type" value="Genomic_DNA"/>
</dbReference>
<comment type="similarity">
    <text evidence="2">Belongs to the sulfatase family.</text>
</comment>
<dbReference type="SUPFAM" id="SSF53649">
    <property type="entry name" value="Alkaline phosphatase-like"/>
    <property type="match status" value="1"/>
</dbReference>
<evidence type="ECO:0000256" key="7">
    <source>
        <dbReference type="SAM" id="SignalP"/>
    </source>
</evidence>
<evidence type="ECO:0000256" key="6">
    <source>
        <dbReference type="ARBA" id="ARBA00022837"/>
    </source>
</evidence>
<organism evidence="9">
    <name type="scientific">Singulisphaera sp. Ch08</name>
    <dbReference type="NCBI Taxonomy" id="3120278"/>
    <lineage>
        <taxon>Bacteria</taxon>
        <taxon>Pseudomonadati</taxon>
        <taxon>Planctomycetota</taxon>
        <taxon>Planctomycetia</taxon>
        <taxon>Isosphaerales</taxon>
        <taxon>Isosphaeraceae</taxon>
        <taxon>Singulisphaera</taxon>
    </lineage>
</organism>
<reference evidence="9" key="1">
    <citation type="submission" date="2024-05" db="EMBL/GenBank/DDBJ databases">
        <title>Planctomycetes of the genus Singulisphaera possess chitinolytic capabilities.</title>
        <authorList>
            <person name="Ivanova A."/>
        </authorList>
    </citation>
    <scope>NUCLEOTIDE SEQUENCE</scope>
    <source>
        <strain evidence="9">Ch08T</strain>
    </source>
</reference>
<gene>
    <name evidence="9" type="ORF">V5E97_00945</name>
</gene>
<evidence type="ECO:0000256" key="2">
    <source>
        <dbReference type="ARBA" id="ARBA00008779"/>
    </source>
</evidence>
<evidence type="ECO:0000256" key="3">
    <source>
        <dbReference type="ARBA" id="ARBA00022723"/>
    </source>
</evidence>
<evidence type="ECO:0000313" key="9">
    <source>
        <dbReference type="EMBL" id="XBH04609.1"/>
    </source>
</evidence>
<dbReference type="InterPro" id="IPR000917">
    <property type="entry name" value="Sulfatase_N"/>
</dbReference>
<dbReference type="GO" id="GO:0046872">
    <property type="term" value="F:metal ion binding"/>
    <property type="evidence" value="ECO:0007669"/>
    <property type="project" value="UniProtKB-KW"/>
</dbReference>
<evidence type="ECO:0000256" key="4">
    <source>
        <dbReference type="ARBA" id="ARBA00022729"/>
    </source>
</evidence>
<evidence type="ECO:0000259" key="8">
    <source>
        <dbReference type="Pfam" id="PF00884"/>
    </source>
</evidence>
<feature type="signal peptide" evidence="7">
    <location>
        <begin position="1"/>
        <end position="27"/>
    </location>
</feature>
<comment type="cofactor">
    <cofactor evidence="1">
        <name>Ca(2+)</name>
        <dbReference type="ChEBI" id="CHEBI:29108"/>
    </cofactor>
</comment>
<dbReference type="InterPro" id="IPR017850">
    <property type="entry name" value="Alkaline_phosphatase_core_sf"/>
</dbReference>
<dbReference type="PANTHER" id="PTHR42693">
    <property type="entry name" value="ARYLSULFATASE FAMILY MEMBER"/>
    <property type="match status" value="1"/>
</dbReference>
<keyword evidence="5" id="KW-0378">Hydrolase</keyword>
<evidence type="ECO:0000256" key="5">
    <source>
        <dbReference type="ARBA" id="ARBA00022801"/>
    </source>
</evidence>
<sequence length="469" mass="51601">MSRSVVRWMVAALVLCATAQGPRSVWAADRKPNIVFILADDLGYTDVACYGSGYYETPNIDKLAVQGLKFNYGYSCGPNCQPTRAALMSGQYGPRTGVYTVGSIDRFDWKSRPLRPVDNAQGLPLEKVTIAQALQSAGYATAMFGKWHLGQQGDYHPRRRGFNEAIVSMGKHFDFTTIPKVTYPAGTYLADFLTDQAVDFITRHKDEPFFLYLPHYGVHSPHQAKKELVKKFAGKPAAGGHHDPTYAAMIASVDESVGRVVKTLDDLGLADNTLVIFSSDNGGVGGYAREGIGKAGAVTDNAPLRGGKGMLYEGGIRVPYLFRWPGKIPAGTVCDRSINSVDLYPTLVELAGGKPAENYPLDGTSYLSLLTTGGQGKWERENLYWHFPGYLGAGRESWRTTPVGVIQSGDWKLLEFFETGKLELYNPRTDVGEKHDLAATMPDRVKELHARMLAWRQQIHAPMPTPNKK</sequence>
<dbReference type="InterPro" id="IPR050738">
    <property type="entry name" value="Sulfatase"/>
</dbReference>
<dbReference type="AlphaFoldDB" id="A0AAU7CGX1"/>
<dbReference type="RefSeq" id="WP_406697401.1">
    <property type="nucleotide sequence ID" value="NZ_CP155447.1"/>
</dbReference>
<dbReference type="Pfam" id="PF00884">
    <property type="entry name" value="Sulfatase"/>
    <property type="match status" value="1"/>
</dbReference>
<name>A0AAU7CGX1_9BACT</name>
<dbReference type="GO" id="GO:0004065">
    <property type="term" value="F:arylsulfatase activity"/>
    <property type="evidence" value="ECO:0007669"/>
    <property type="project" value="TreeGrafter"/>
</dbReference>
<proteinExistence type="inferred from homology"/>
<dbReference type="Gene3D" id="3.40.720.10">
    <property type="entry name" value="Alkaline Phosphatase, subunit A"/>
    <property type="match status" value="1"/>
</dbReference>
<evidence type="ECO:0000256" key="1">
    <source>
        <dbReference type="ARBA" id="ARBA00001913"/>
    </source>
</evidence>
<accession>A0AAU7CGX1</accession>
<protein>
    <submittedName>
        <fullName evidence="9">Sulfatase</fullName>
    </submittedName>
</protein>
<feature type="chain" id="PRO_5043672078" evidence="7">
    <location>
        <begin position="28"/>
        <end position="469"/>
    </location>
</feature>
<keyword evidence="6" id="KW-0106">Calcium</keyword>
<dbReference type="PANTHER" id="PTHR42693:SF42">
    <property type="entry name" value="ARYLSULFATASE G"/>
    <property type="match status" value="1"/>
</dbReference>
<keyword evidence="4 7" id="KW-0732">Signal</keyword>
<dbReference type="Gene3D" id="3.30.1120.10">
    <property type="match status" value="1"/>
</dbReference>
<dbReference type="CDD" id="cd16144">
    <property type="entry name" value="ARS_like"/>
    <property type="match status" value="1"/>
</dbReference>
<feature type="domain" description="Sulfatase N-terminal" evidence="8">
    <location>
        <begin position="32"/>
        <end position="352"/>
    </location>
</feature>
<keyword evidence="3" id="KW-0479">Metal-binding</keyword>